<dbReference type="EMBL" id="JXAL01000026">
    <property type="protein sequence ID" value="KIL34719.1"/>
    <property type="molecule type" value="Genomic_DNA"/>
</dbReference>
<evidence type="ECO:0000313" key="3">
    <source>
        <dbReference type="Proteomes" id="UP000054526"/>
    </source>
</evidence>
<dbReference type="Proteomes" id="UP000054526">
    <property type="component" value="Unassembled WGS sequence"/>
</dbReference>
<dbReference type="PROSITE" id="PS51186">
    <property type="entry name" value="GNAT"/>
    <property type="match status" value="1"/>
</dbReference>
<gene>
    <name evidence="2" type="ORF">SD71_16770</name>
</gene>
<organism evidence="2 3">
    <name type="scientific">Cohnella kolymensis</name>
    <dbReference type="NCBI Taxonomy" id="1590652"/>
    <lineage>
        <taxon>Bacteria</taxon>
        <taxon>Bacillati</taxon>
        <taxon>Bacillota</taxon>
        <taxon>Bacilli</taxon>
        <taxon>Bacillales</taxon>
        <taxon>Paenibacillaceae</taxon>
        <taxon>Cohnella</taxon>
    </lineage>
</organism>
<evidence type="ECO:0000259" key="1">
    <source>
        <dbReference type="PROSITE" id="PS51186"/>
    </source>
</evidence>
<dbReference type="Pfam" id="PF00583">
    <property type="entry name" value="Acetyltransf_1"/>
    <property type="match status" value="1"/>
</dbReference>
<reference evidence="2 3" key="1">
    <citation type="submission" date="2014-12" db="EMBL/GenBank/DDBJ databases">
        <title>Draft genome sequence of Cohnella kolymensis strain B-2846.</title>
        <authorList>
            <person name="Karlyshev A.V."/>
            <person name="Kudryashova E.B."/>
        </authorList>
    </citation>
    <scope>NUCLEOTIDE SEQUENCE [LARGE SCALE GENOMIC DNA]</scope>
    <source>
        <strain evidence="2 3">VKM B-2846</strain>
    </source>
</reference>
<evidence type="ECO:0000313" key="2">
    <source>
        <dbReference type="EMBL" id="KIL34719.1"/>
    </source>
</evidence>
<protein>
    <submittedName>
        <fullName evidence="2">GCN5 family acetyltransferase</fullName>
    </submittedName>
</protein>
<dbReference type="PANTHER" id="PTHR13355">
    <property type="entry name" value="GLUCOSAMINE 6-PHOSPHATE N-ACETYLTRANSFERASE"/>
    <property type="match status" value="1"/>
</dbReference>
<proteinExistence type="predicted"/>
<dbReference type="InterPro" id="IPR000182">
    <property type="entry name" value="GNAT_dom"/>
</dbReference>
<dbReference type="CDD" id="cd04301">
    <property type="entry name" value="NAT_SF"/>
    <property type="match status" value="1"/>
</dbReference>
<feature type="domain" description="N-acetyltransferase" evidence="1">
    <location>
        <begin position="8"/>
        <end position="153"/>
    </location>
</feature>
<accession>A0ABR5A0Y9</accession>
<name>A0ABR5A0Y9_9BACL</name>
<dbReference type="PANTHER" id="PTHR13355:SF11">
    <property type="entry name" value="GLUCOSAMINE 6-PHOSPHATE N-ACETYLTRANSFERASE"/>
    <property type="match status" value="1"/>
</dbReference>
<dbReference type="Gene3D" id="3.40.630.30">
    <property type="match status" value="1"/>
</dbReference>
<dbReference type="SUPFAM" id="SSF55729">
    <property type="entry name" value="Acyl-CoA N-acyltransferases (Nat)"/>
    <property type="match status" value="1"/>
</dbReference>
<dbReference type="InterPro" id="IPR039143">
    <property type="entry name" value="GNPNAT1-like"/>
</dbReference>
<dbReference type="InterPro" id="IPR016181">
    <property type="entry name" value="Acyl_CoA_acyltransferase"/>
</dbReference>
<keyword evidence="3" id="KW-1185">Reference proteome</keyword>
<sequence>MKVMAAEMKCLHITTDDLLREALNIRMKVFVEEQGVPPDLELDEYDESPTSCRHFIVLDDNRPIATGRWKPYEPGVAKMQRIAVLKSYRGTGVGRLLLQGMEDDARQCGCAESLLDAQCTAEDFYRKLGYVTESIEPFLDADILHVRMRKNLRS</sequence>
<comment type="caution">
    <text evidence="2">The sequence shown here is derived from an EMBL/GenBank/DDBJ whole genome shotgun (WGS) entry which is preliminary data.</text>
</comment>